<dbReference type="PANTHER" id="PTHR12595:SF0">
    <property type="entry name" value="ADENYLATE KINASE ISOENZYME 6"/>
    <property type="match status" value="1"/>
</dbReference>
<gene>
    <name evidence="7" type="ORF">CCH79_00019340</name>
</gene>
<evidence type="ECO:0000313" key="8">
    <source>
        <dbReference type="Proteomes" id="UP000250572"/>
    </source>
</evidence>
<dbReference type="InterPro" id="IPR027417">
    <property type="entry name" value="P-loop_NTPase"/>
</dbReference>
<dbReference type="GO" id="GO:0005634">
    <property type="term" value="C:nucleus"/>
    <property type="evidence" value="ECO:0007669"/>
    <property type="project" value="TreeGrafter"/>
</dbReference>
<evidence type="ECO:0000256" key="4">
    <source>
        <dbReference type="ARBA" id="ARBA00022741"/>
    </source>
</evidence>
<dbReference type="GO" id="GO:0005737">
    <property type="term" value="C:cytoplasm"/>
    <property type="evidence" value="ECO:0007669"/>
    <property type="project" value="TreeGrafter"/>
</dbReference>
<dbReference type="GO" id="GO:0004017">
    <property type="term" value="F:AMP kinase activity"/>
    <property type="evidence" value="ECO:0007669"/>
    <property type="project" value="InterPro"/>
</dbReference>
<evidence type="ECO:0000256" key="2">
    <source>
        <dbReference type="ARBA" id="ARBA00022552"/>
    </source>
</evidence>
<dbReference type="STRING" id="33528.ENSGAFP00000008745"/>
<keyword evidence="8" id="KW-1185">Reference proteome</keyword>
<comment type="caution">
    <text evidence="7">The sequence shown here is derived from an EMBL/GenBank/DDBJ whole genome shotgun (WGS) entry which is preliminary data.</text>
</comment>
<keyword evidence="1" id="KW-0690">Ribosome biogenesis</keyword>
<keyword evidence="4" id="KW-0547">Nucleotide-binding</keyword>
<keyword evidence="2" id="KW-0698">rRNA processing</keyword>
<dbReference type="InterPro" id="IPR020618">
    <property type="entry name" value="Adenyl_kinase_AK6"/>
</dbReference>
<keyword evidence="6" id="KW-0067">ATP-binding</keyword>
<dbReference type="EMBL" id="NHOQ01002533">
    <property type="protein sequence ID" value="PWA16023.1"/>
    <property type="molecule type" value="Genomic_DNA"/>
</dbReference>
<dbReference type="Proteomes" id="UP000250572">
    <property type="component" value="Unassembled WGS sequence"/>
</dbReference>
<reference evidence="7 8" key="1">
    <citation type="journal article" date="2018" name="G3 (Bethesda)">
        <title>A High-Quality Reference Genome for the Invasive Mosquitofish Gambusia affinis Using a Chicago Library.</title>
        <authorList>
            <person name="Hoffberg S.L."/>
            <person name="Troendle N.J."/>
            <person name="Glenn T.C."/>
            <person name="Mahmud O."/>
            <person name="Louha S."/>
            <person name="Chalopin D."/>
            <person name="Bennetzen J.L."/>
            <person name="Mauricio R."/>
        </authorList>
    </citation>
    <scope>NUCLEOTIDE SEQUENCE [LARGE SCALE GENOMIC DNA]</scope>
    <source>
        <strain evidence="7">NE01/NJP1002.9</strain>
        <tissue evidence="7">Muscle</tissue>
    </source>
</reference>
<dbReference type="Pfam" id="PF13238">
    <property type="entry name" value="AAA_18"/>
    <property type="match status" value="1"/>
</dbReference>
<evidence type="ECO:0000256" key="5">
    <source>
        <dbReference type="ARBA" id="ARBA00022777"/>
    </source>
</evidence>
<evidence type="ECO:0000256" key="1">
    <source>
        <dbReference type="ARBA" id="ARBA00022517"/>
    </source>
</evidence>
<protein>
    <submittedName>
        <fullName evidence="7">Uncharacterized protein</fullName>
    </submittedName>
</protein>
<evidence type="ECO:0000256" key="3">
    <source>
        <dbReference type="ARBA" id="ARBA00022679"/>
    </source>
</evidence>
<dbReference type="AlphaFoldDB" id="A0A315UY67"/>
<keyword evidence="3" id="KW-0808">Transferase</keyword>
<accession>A0A315UY67</accession>
<dbReference type="GO" id="GO:0006364">
    <property type="term" value="P:rRNA processing"/>
    <property type="evidence" value="ECO:0007669"/>
    <property type="project" value="UniProtKB-KW"/>
</dbReference>
<dbReference type="Gene3D" id="3.40.50.300">
    <property type="entry name" value="P-loop containing nucleotide triphosphate hydrolases"/>
    <property type="match status" value="1"/>
</dbReference>
<name>A0A315UY67_GAMAF</name>
<dbReference type="GO" id="GO:0016887">
    <property type="term" value="F:ATP hydrolysis activity"/>
    <property type="evidence" value="ECO:0007669"/>
    <property type="project" value="InterPro"/>
</dbReference>
<evidence type="ECO:0000256" key="6">
    <source>
        <dbReference type="ARBA" id="ARBA00022840"/>
    </source>
</evidence>
<organism evidence="7 8">
    <name type="scientific">Gambusia affinis</name>
    <name type="common">Western mosquitofish</name>
    <name type="synonym">Heterandria affinis</name>
    <dbReference type="NCBI Taxonomy" id="33528"/>
    <lineage>
        <taxon>Eukaryota</taxon>
        <taxon>Metazoa</taxon>
        <taxon>Chordata</taxon>
        <taxon>Craniata</taxon>
        <taxon>Vertebrata</taxon>
        <taxon>Euteleostomi</taxon>
        <taxon>Actinopterygii</taxon>
        <taxon>Neopterygii</taxon>
        <taxon>Teleostei</taxon>
        <taxon>Neoteleostei</taxon>
        <taxon>Acanthomorphata</taxon>
        <taxon>Ovalentaria</taxon>
        <taxon>Atherinomorphae</taxon>
        <taxon>Cyprinodontiformes</taxon>
        <taxon>Poeciliidae</taxon>
        <taxon>Poeciliinae</taxon>
        <taxon>Gambusia</taxon>
    </lineage>
</organism>
<sequence length="115" mass="13107">MVLKALEKSKNVILTSTHQPATLVPLAVLTVVDELDQKMVEGGVIIDYHGCDLFPERWFHIVFVLRTDNTQLYTRLENRVRLKVIRDFLDPLDGELVSSQSMEVVRCRGELAIAE</sequence>
<keyword evidence="5" id="KW-0418">Kinase</keyword>
<dbReference type="PANTHER" id="PTHR12595">
    <property type="entry name" value="POS9-ACTIVATING FACTOR FAP7-RELATED"/>
    <property type="match status" value="1"/>
</dbReference>
<evidence type="ECO:0000313" key="7">
    <source>
        <dbReference type="EMBL" id="PWA16023.1"/>
    </source>
</evidence>
<proteinExistence type="predicted"/>
<dbReference type="GO" id="GO:0005524">
    <property type="term" value="F:ATP binding"/>
    <property type="evidence" value="ECO:0007669"/>
    <property type="project" value="UniProtKB-KW"/>
</dbReference>